<proteinExistence type="predicted"/>
<reference evidence="2" key="1">
    <citation type="submission" date="2021-01" db="EMBL/GenBank/DDBJ databases">
        <title>Caligus Genome Assembly.</title>
        <authorList>
            <person name="Gallardo-Escarate C."/>
        </authorList>
    </citation>
    <scope>NUCLEOTIDE SEQUENCE [LARGE SCALE GENOMIC DNA]</scope>
</reference>
<feature type="non-terminal residue" evidence="1">
    <location>
        <position position="191"/>
    </location>
</feature>
<dbReference type="OrthoDB" id="6393812at2759"/>
<evidence type="ECO:0000313" key="2">
    <source>
        <dbReference type="Proteomes" id="UP000595437"/>
    </source>
</evidence>
<organism evidence="1 2">
    <name type="scientific">Caligus rogercresseyi</name>
    <name type="common">Sea louse</name>
    <dbReference type="NCBI Taxonomy" id="217165"/>
    <lineage>
        <taxon>Eukaryota</taxon>
        <taxon>Metazoa</taxon>
        <taxon>Ecdysozoa</taxon>
        <taxon>Arthropoda</taxon>
        <taxon>Crustacea</taxon>
        <taxon>Multicrustacea</taxon>
        <taxon>Hexanauplia</taxon>
        <taxon>Copepoda</taxon>
        <taxon>Siphonostomatoida</taxon>
        <taxon>Caligidae</taxon>
        <taxon>Caligus</taxon>
    </lineage>
</organism>
<dbReference type="AlphaFoldDB" id="A0A7T8GW11"/>
<gene>
    <name evidence="1" type="ORF">FKW44_019568</name>
</gene>
<protein>
    <submittedName>
        <fullName evidence="1">Leucinerich repeatcontaining protein 8Dlike (Silurana)</fullName>
    </submittedName>
</protein>
<sequence length="191" mass="21175">MKTLQSYGGGNLQELYYNNKDLALLLDLLAENSGVAPSLRILGLFDRDFRSTIEPSHVDVERLSGAGGDIEIRVKFEEAVNALRLMKDSKLIPNILYTVEAKPHTKSSGIETFSSGSENIINPRKLVVDAERNGSEMQEIEGIDYTSVIQDVDPTTAYKICISTLINGKTVARRIESLKALEVEEDDIDEK</sequence>
<dbReference type="EMBL" id="CP045903">
    <property type="protein sequence ID" value="QQP38869.1"/>
    <property type="molecule type" value="Genomic_DNA"/>
</dbReference>
<name>A0A7T8GW11_CALRO</name>
<keyword evidence="2" id="KW-1185">Reference proteome</keyword>
<accession>A0A7T8GW11</accession>
<dbReference type="Proteomes" id="UP000595437">
    <property type="component" value="Chromosome 14"/>
</dbReference>
<evidence type="ECO:0000313" key="1">
    <source>
        <dbReference type="EMBL" id="QQP38869.1"/>
    </source>
</evidence>